<feature type="domain" description="BHLH" evidence="2">
    <location>
        <begin position="1337"/>
        <end position="1388"/>
    </location>
</feature>
<dbReference type="SMART" id="SM00382">
    <property type="entry name" value="AAA"/>
    <property type="match status" value="1"/>
</dbReference>
<sequence length="1475" mass="163330">MTESHGRVMHVTEGNEDATSRVRVNHHSTSLHSRRRSYGCTPNSSAQEEAFSQNTRTMSLERRKGSSTRVELAASKGNLKQKTLFDSFVVKSIAKSNIAPQDAVPSDTSSTFPSGANTTVSGSPASTRPNSITGSLKSEFAQEAVPCVDLTCDENVESGQHTLDKSDSDPRRSPSITIVDIDQVTDDARSTTGDAALREKYTKPEGHSQERPIVVDSSPIKVASVTSKPLYPLFASKVKPATPSSRPLQPVRKQKDSSVTLAAPFPTGVSQHVRGPQTPFQIPGLQLPRKASRQTQETIEASWNFSILKENDIVEDESMEPSKYRRDNTPKEPSSNEIPVEHTSAHPAIARLVNGDLETSPTSRRPWSDKWRPLSAQEVLGNERSAIYLRNWLRALELQLEDNTGIPPETKVNHDANKQVKKGSMRGTKRPRVVRAVTKSRKRSRIDSEDEDDSWIVYDDESEQETLHDEEIDDIVAEVPASSESSAAPEASSLVTGNENLGQLHNTILLSGPSGSGKTACVYACAEELGWDVFEVYPGVGRRNGANVDNLIGEVGKNHLVLQSRSSGDAMKAFLSRKKTTNATDDVASPSVDDLRLTYSPRKRPQSKDTPEPGETVNGARPIRQSLILLEEVDILYREDANFWATVTRIIQDCKRPVICTCNDISLVPIGDLPLQTIIEFAPCPTDVATSYLQALCTAEGYSINRDAISQLYEGQLIPAPILQRAPKKPDLRRTINELQIQCPALSRSHAIASDGTVAHSRSEAEDAPAVGKFSMKKYEFLSYFDSNVVTDPSVTFKDTELASYLPSEDDEMGHPILYDVYAKDGAQFGQYDRQEDMIFTAIEISSGLLDREMLEKEDEWRKQHREVIEELLPVGMWRRGCLEHCVDYLPYVRQMVEAEDAEEAREARRVGRRTRNSIRSGYVRMISMTEEARKKLEWTPSHRSSPMSTVHPRDTPSRHSPVASLASLEFLQNQRRGSITDPSLHAAPVHQPSPSSPHSSSRPYLPDPRPSSPFVFGDATVESSSHLRKLLHSPAPEHRPPPPLSHDSQASSRNHSGTKDMNAEGDRYFSLSRRGIREPPAFDFNMRRHSIAVGQNPITLPNLSSTLHGPNQGTKRKMSADRNAFAPVGEDVDPQLVGPGVPSVMDVDVDAPAPKRRGSTIDMQRIAQLSINDRRNSVDSRGGQWPLPDRRDSAPSLFPGINSFNSPLNPPDSQHNRVPSSMASFSWPTNSQSTDTSTSSVQNESNHNTRPFDPVHQMNMVPPVNYPPDRRMSVPDNLTHPNSSKNTHTRSRPPSRQGTDANSHSGLSSGQEEQAPPSSTKPAKEPGSTPYSRSPELRVSHKLAERKRRKEMKDLFDELRDQLPADRGMKASKWEILSKAIDFVTQLKRSHQEMAAELEMLRAQVHGQRSEGIPYPPPSHPPYSQPMLNPFPPPLLQPLQTPGQNSDSRTNSTQNLFPPPHGTSNQNGHRADPS</sequence>
<proteinExistence type="predicted"/>
<evidence type="ECO:0000259" key="2">
    <source>
        <dbReference type="PROSITE" id="PS50888"/>
    </source>
</evidence>
<dbReference type="STRING" id="231916.A0A409YVG7"/>
<feature type="region of interest" description="Disordered" evidence="1">
    <location>
        <begin position="583"/>
        <end position="619"/>
    </location>
</feature>
<feature type="region of interest" description="Disordered" evidence="1">
    <location>
        <begin position="1404"/>
        <end position="1475"/>
    </location>
</feature>
<dbReference type="Pfam" id="PF00010">
    <property type="entry name" value="HLH"/>
    <property type="match status" value="1"/>
</dbReference>
<dbReference type="OrthoDB" id="8964853at2759"/>
<feature type="compositionally biased region" description="Polar residues" evidence="1">
    <location>
        <begin position="106"/>
        <end position="133"/>
    </location>
</feature>
<feature type="region of interest" description="Disordered" evidence="1">
    <location>
        <begin position="407"/>
        <end position="455"/>
    </location>
</feature>
<feature type="region of interest" description="Disordered" evidence="1">
    <location>
        <begin position="1141"/>
        <end position="1352"/>
    </location>
</feature>
<dbReference type="PANTHER" id="PTHR23389">
    <property type="entry name" value="CHROMOSOME TRANSMISSION FIDELITY FACTOR 18"/>
    <property type="match status" value="1"/>
</dbReference>
<dbReference type="SMART" id="SM00353">
    <property type="entry name" value="HLH"/>
    <property type="match status" value="1"/>
</dbReference>
<name>A0A409YVG7_9AGAR</name>
<feature type="compositionally biased region" description="Basic residues" evidence="1">
    <location>
        <begin position="419"/>
        <end position="444"/>
    </location>
</feature>
<dbReference type="Proteomes" id="UP000284706">
    <property type="component" value="Unassembled WGS sequence"/>
</dbReference>
<feature type="compositionally biased region" description="Low complexity" evidence="1">
    <location>
        <begin position="993"/>
        <end position="1004"/>
    </location>
</feature>
<dbReference type="CDD" id="cd19690">
    <property type="entry name" value="bHLHzip_spESC1_like"/>
    <property type="match status" value="1"/>
</dbReference>
<feature type="compositionally biased region" description="Polar residues" evidence="1">
    <location>
        <begin position="40"/>
        <end position="58"/>
    </location>
</feature>
<feature type="compositionally biased region" description="Polar residues" evidence="1">
    <location>
        <begin position="1446"/>
        <end position="1469"/>
    </location>
</feature>
<comment type="caution">
    <text evidence="3">The sequence shown here is derived from an EMBL/GenBank/DDBJ whole genome shotgun (WGS) entry which is preliminary data.</text>
</comment>
<feature type="region of interest" description="Disordered" evidence="1">
    <location>
        <begin position="314"/>
        <end position="346"/>
    </location>
</feature>
<gene>
    <name evidence="3" type="ORF">CVT26_004278</name>
</gene>
<dbReference type="InterPro" id="IPR036638">
    <property type="entry name" value="HLH_DNA-bd_sf"/>
</dbReference>
<keyword evidence="4" id="KW-1185">Reference proteome</keyword>
<dbReference type="InterPro" id="IPR040106">
    <property type="entry name" value="Esc1_bHLHzip"/>
</dbReference>
<dbReference type="InParanoid" id="A0A409YVG7"/>
<feature type="compositionally biased region" description="Pro residues" evidence="1">
    <location>
        <begin position="1415"/>
        <end position="1437"/>
    </location>
</feature>
<feature type="compositionally biased region" description="Low complexity" evidence="1">
    <location>
        <begin position="1230"/>
        <end position="1241"/>
    </location>
</feature>
<feature type="region of interest" description="Disordered" evidence="1">
    <location>
        <begin position="980"/>
        <end position="1065"/>
    </location>
</feature>
<feature type="compositionally biased region" description="Polar residues" evidence="1">
    <location>
        <begin position="1295"/>
        <end position="1322"/>
    </location>
</feature>
<protein>
    <recommendedName>
        <fullName evidence="2">BHLH domain-containing protein</fullName>
    </recommendedName>
</protein>
<dbReference type="PANTHER" id="PTHR23389:SF21">
    <property type="entry name" value="ATPASE FAMILY AAA DOMAIN-CONTAINING PROTEIN 5"/>
    <property type="match status" value="1"/>
</dbReference>
<reference evidence="3 4" key="1">
    <citation type="journal article" date="2018" name="Evol. Lett.">
        <title>Horizontal gene cluster transfer increased hallucinogenic mushroom diversity.</title>
        <authorList>
            <person name="Reynolds H.T."/>
            <person name="Vijayakumar V."/>
            <person name="Gluck-Thaler E."/>
            <person name="Korotkin H.B."/>
            <person name="Matheny P.B."/>
            <person name="Slot J.C."/>
        </authorList>
    </citation>
    <scope>NUCLEOTIDE SEQUENCE [LARGE SCALE GENOMIC DNA]</scope>
    <source>
        <strain evidence="3 4">SRW20</strain>
    </source>
</reference>
<feature type="compositionally biased region" description="Polar residues" evidence="1">
    <location>
        <begin position="1203"/>
        <end position="1229"/>
    </location>
</feature>
<evidence type="ECO:0000313" key="4">
    <source>
        <dbReference type="Proteomes" id="UP000284706"/>
    </source>
</evidence>
<evidence type="ECO:0000256" key="1">
    <source>
        <dbReference type="SAM" id="MobiDB-lite"/>
    </source>
</evidence>
<dbReference type="EMBL" id="NHYE01000217">
    <property type="protein sequence ID" value="PPR06958.1"/>
    <property type="molecule type" value="Genomic_DNA"/>
</dbReference>
<dbReference type="GO" id="GO:0046983">
    <property type="term" value="F:protein dimerization activity"/>
    <property type="evidence" value="ECO:0007669"/>
    <property type="project" value="InterPro"/>
</dbReference>
<dbReference type="Gene3D" id="3.40.50.300">
    <property type="entry name" value="P-loop containing nucleotide triphosphate hydrolases"/>
    <property type="match status" value="1"/>
</dbReference>
<accession>A0A409YVG7</accession>
<dbReference type="InterPro" id="IPR027417">
    <property type="entry name" value="P-loop_NTPase"/>
</dbReference>
<dbReference type="InterPro" id="IPR003593">
    <property type="entry name" value="AAA+_ATPase"/>
</dbReference>
<dbReference type="SUPFAM" id="SSF47459">
    <property type="entry name" value="HLH, helix-loop-helix DNA-binding domain"/>
    <property type="match status" value="1"/>
</dbReference>
<feature type="compositionally biased region" description="Basic and acidic residues" evidence="1">
    <location>
        <begin position="320"/>
        <end position="330"/>
    </location>
</feature>
<feature type="compositionally biased region" description="Polar residues" evidence="1">
    <location>
        <begin position="1047"/>
        <end position="1056"/>
    </location>
</feature>
<feature type="region of interest" description="Disordered" evidence="1">
    <location>
        <begin position="937"/>
        <end position="962"/>
    </location>
</feature>
<dbReference type="PROSITE" id="PS50888">
    <property type="entry name" value="BHLH"/>
    <property type="match status" value="1"/>
</dbReference>
<dbReference type="Gene3D" id="4.10.280.10">
    <property type="entry name" value="Helix-loop-helix DNA-binding domain"/>
    <property type="match status" value="1"/>
</dbReference>
<dbReference type="GO" id="GO:0005634">
    <property type="term" value="C:nucleus"/>
    <property type="evidence" value="ECO:0007669"/>
    <property type="project" value="TreeGrafter"/>
</dbReference>
<dbReference type="GO" id="GO:0003677">
    <property type="term" value="F:DNA binding"/>
    <property type="evidence" value="ECO:0007669"/>
    <property type="project" value="TreeGrafter"/>
</dbReference>
<organism evidence="3 4">
    <name type="scientific">Gymnopilus dilepis</name>
    <dbReference type="NCBI Taxonomy" id="231916"/>
    <lineage>
        <taxon>Eukaryota</taxon>
        <taxon>Fungi</taxon>
        <taxon>Dikarya</taxon>
        <taxon>Basidiomycota</taxon>
        <taxon>Agaricomycotina</taxon>
        <taxon>Agaricomycetes</taxon>
        <taxon>Agaricomycetidae</taxon>
        <taxon>Agaricales</taxon>
        <taxon>Agaricineae</taxon>
        <taxon>Hymenogastraceae</taxon>
        <taxon>Gymnopilus</taxon>
    </lineage>
</organism>
<dbReference type="SUPFAM" id="SSF52540">
    <property type="entry name" value="P-loop containing nucleoside triphosphate hydrolases"/>
    <property type="match status" value="1"/>
</dbReference>
<feature type="region of interest" description="Disordered" evidence="1">
    <location>
        <begin position="99"/>
        <end position="133"/>
    </location>
</feature>
<feature type="region of interest" description="Disordered" evidence="1">
    <location>
        <begin position="1"/>
        <end position="68"/>
    </location>
</feature>
<dbReference type="InterPro" id="IPR011598">
    <property type="entry name" value="bHLH_dom"/>
</dbReference>
<evidence type="ECO:0000313" key="3">
    <source>
        <dbReference type="EMBL" id="PPR06958.1"/>
    </source>
</evidence>